<reference evidence="3" key="1">
    <citation type="submission" date="2017-09" db="EMBL/GenBank/DDBJ databases">
        <title>Depth-based differentiation of microbial function through sediment-hosted aquifers and enrichment of novel symbionts in the deep terrestrial subsurface.</title>
        <authorList>
            <person name="Probst A.J."/>
            <person name="Ladd B."/>
            <person name="Jarett J.K."/>
            <person name="Geller-Mcgrath D.E."/>
            <person name="Sieber C.M.K."/>
            <person name="Emerson J.B."/>
            <person name="Anantharaman K."/>
            <person name="Thomas B.C."/>
            <person name="Malmstrom R."/>
            <person name="Stieglmeier M."/>
            <person name="Klingl A."/>
            <person name="Woyke T."/>
            <person name="Ryan C.M."/>
            <person name="Banfield J.F."/>
        </authorList>
    </citation>
    <scope>NUCLEOTIDE SEQUENCE [LARGE SCALE GENOMIC DNA]</scope>
</reference>
<keyword evidence="1" id="KW-0472">Membrane</keyword>
<evidence type="ECO:0000313" key="2">
    <source>
        <dbReference type="EMBL" id="PIT92169.1"/>
    </source>
</evidence>
<evidence type="ECO:0008006" key="4">
    <source>
        <dbReference type="Google" id="ProtNLM"/>
    </source>
</evidence>
<keyword evidence="1" id="KW-0812">Transmembrane</keyword>
<name>A0A2M6WH93_9BACT</name>
<protein>
    <recommendedName>
        <fullName evidence="4">Prepilin-type N-terminal cleavage/methylation domain-containing protein</fullName>
    </recommendedName>
</protein>
<evidence type="ECO:0000313" key="3">
    <source>
        <dbReference type="Proteomes" id="UP000228635"/>
    </source>
</evidence>
<accession>A0A2M6WH93</accession>
<feature type="transmembrane region" description="Helical" evidence="1">
    <location>
        <begin position="36"/>
        <end position="58"/>
    </location>
</feature>
<sequence length="192" mass="20746">MKKEIRKNLIKKNKKHNSLFLIPHSSKSEGFTLIEVLIYVAIIGSVVSSFLLFNLSILNSGSKSYATQEVNGNLRIALDIVGERIRAAEGVTVSNSVFDTNPGTLSLVMSDGAKNPTVFDVSGGILRITEGVDDPINITTDEVNLTNVVFTNLTASSSRENIRIEITGGLRNAADANTSYTNSIQTTVSVRQ</sequence>
<organism evidence="2 3">
    <name type="scientific">Candidatus Harrisonbacteria bacterium CG10_big_fil_rev_8_21_14_0_10_42_17</name>
    <dbReference type="NCBI Taxonomy" id="1974584"/>
    <lineage>
        <taxon>Bacteria</taxon>
        <taxon>Candidatus Harrisoniibacteriota</taxon>
    </lineage>
</organism>
<gene>
    <name evidence="2" type="ORF">COU08_03740</name>
</gene>
<evidence type="ECO:0000256" key="1">
    <source>
        <dbReference type="SAM" id="Phobius"/>
    </source>
</evidence>
<dbReference type="Pfam" id="PF07963">
    <property type="entry name" value="N_methyl"/>
    <property type="match status" value="1"/>
</dbReference>
<keyword evidence="1" id="KW-1133">Transmembrane helix</keyword>
<dbReference type="AlphaFoldDB" id="A0A2M6WH93"/>
<comment type="caution">
    <text evidence="2">The sequence shown here is derived from an EMBL/GenBank/DDBJ whole genome shotgun (WGS) entry which is preliminary data.</text>
</comment>
<dbReference type="NCBIfam" id="TIGR02532">
    <property type="entry name" value="IV_pilin_GFxxxE"/>
    <property type="match status" value="1"/>
</dbReference>
<dbReference type="InterPro" id="IPR012902">
    <property type="entry name" value="N_methyl_site"/>
</dbReference>
<dbReference type="Proteomes" id="UP000228635">
    <property type="component" value="Unassembled WGS sequence"/>
</dbReference>
<proteinExistence type="predicted"/>
<dbReference type="EMBL" id="PFBA01000032">
    <property type="protein sequence ID" value="PIT92169.1"/>
    <property type="molecule type" value="Genomic_DNA"/>
</dbReference>